<accession>A0AAV5B3G5</accession>
<dbReference type="EMBL" id="BQKC01000001">
    <property type="protein sequence ID" value="GJM55351.1"/>
    <property type="molecule type" value="Genomic_DNA"/>
</dbReference>
<reference evidence="2" key="1">
    <citation type="journal article" date="2022" name="Int. J. Syst. Evol. Microbiol.">
        <title>Granulimonas faecalis gen. nov., sp. nov., and Leptogranulimonas caecicola gen. nov., sp. nov., novel lactate-producing Atopobiaceae bacteria isolated from mouse intestines, and an emended description of the family Atopobiaceae.</title>
        <authorList>
            <person name="Morinaga K."/>
            <person name="Kusada H."/>
            <person name="Sakamoto S."/>
            <person name="Murakami T."/>
            <person name="Toyoda A."/>
            <person name="Mori H."/>
            <person name="Meng X.Y."/>
            <person name="Takashino M."/>
            <person name="Murotomi K."/>
            <person name="Tamaki H."/>
        </authorList>
    </citation>
    <scope>NUCLEOTIDE SEQUENCE</scope>
    <source>
        <strain evidence="2">OPF53</strain>
    </source>
</reference>
<dbReference type="AlphaFoldDB" id="A0AAV5B3G5"/>
<dbReference type="Proteomes" id="UP001055025">
    <property type="component" value="Unassembled WGS sequence"/>
</dbReference>
<name>A0AAV5B3G5_9ACTN</name>
<evidence type="ECO:0000313" key="3">
    <source>
        <dbReference type="Proteomes" id="UP001055025"/>
    </source>
</evidence>
<keyword evidence="3" id="KW-1185">Reference proteome</keyword>
<protein>
    <submittedName>
        <fullName evidence="2">Uncharacterized protein</fullName>
    </submittedName>
</protein>
<feature type="chain" id="PRO_5044011321" evidence="1">
    <location>
        <begin position="27"/>
        <end position="216"/>
    </location>
</feature>
<proteinExistence type="predicted"/>
<evidence type="ECO:0000313" key="2">
    <source>
        <dbReference type="EMBL" id="GJM55351.1"/>
    </source>
</evidence>
<organism evidence="2 3">
    <name type="scientific">Granulimonas faecalis</name>
    <dbReference type="NCBI Taxonomy" id="2894155"/>
    <lineage>
        <taxon>Bacteria</taxon>
        <taxon>Bacillati</taxon>
        <taxon>Actinomycetota</taxon>
        <taxon>Coriobacteriia</taxon>
        <taxon>Coriobacteriales</taxon>
        <taxon>Kribbibacteriaceae</taxon>
        <taxon>Granulimonas</taxon>
    </lineage>
</organism>
<comment type="caution">
    <text evidence="2">The sequence shown here is derived from an EMBL/GenBank/DDBJ whole genome shotgun (WGS) entry which is preliminary data.</text>
</comment>
<gene>
    <name evidence="2" type="ORF">ATOP_10060</name>
</gene>
<sequence length="216" mass="21844">MRTRLPLALAGCTLVCALAGPRTVLALDAEAIYRGPEGFAADVAQLTEAFERAVPGDRQEGGLSLENGGEAPIVVTLWTEPGDAVSEVLLEEARLTLTAESGELLFDGPAVFEGVSSPLELGTLAPGEQVGIGFSLSVDESAGNGAALREAAVDVVLCADELAGEGVAEEAVAGQERVGSMARTGDRLSSVGASLLAFAALATAAVLGARPRKGDV</sequence>
<keyword evidence="1" id="KW-0732">Signal</keyword>
<dbReference type="RefSeq" id="WP_251163937.1">
    <property type="nucleotide sequence ID" value="NZ_BQKC01000001.1"/>
</dbReference>
<feature type="signal peptide" evidence="1">
    <location>
        <begin position="1"/>
        <end position="26"/>
    </location>
</feature>
<evidence type="ECO:0000256" key="1">
    <source>
        <dbReference type="SAM" id="SignalP"/>
    </source>
</evidence>